<dbReference type="GO" id="GO:0008171">
    <property type="term" value="F:O-methyltransferase activity"/>
    <property type="evidence" value="ECO:0007669"/>
    <property type="project" value="InterPro"/>
</dbReference>
<dbReference type="Gene3D" id="3.40.50.150">
    <property type="entry name" value="Vaccinia Virus protein VP39"/>
    <property type="match status" value="1"/>
</dbReference>
<dbReference type="FunFam" id="1.10.10.10:FF:000357">
    <property type="entry name" value="Caffeic acid 3-O-methyltransferase"/>
    <property type="match status" value="1"/>
</dbReference>
<evidence type="ECO:0000313" key="8">
    <source>
        <dbReference type="Proteomes" id="UP001417504"/>
    </source>
</evidence>
<reference evidence="7 8" key="1">
    <citation type="submission" date="2024-01" db="EMBL/GenBank/DDBJ databases">
        <title>Genome assemblies of Stephania.</title>
        <authorList>
            <person name="Yang L."/>
        </authorList>
    </citation>
    <scope>NUCLEOTIDE SEQUENCE [LARGE SCALE GENOMIC DNA]</scope>
    <source>
        <strain evidence="7">QJT</strain>
        <tissue evidence="7">Leaf</tissue>
    </source>
</reference>
<evidence type="ECO:0000313" key="7">
    <source>
        <dbReference type="EMBL" id="KAK9146491.1"/>
    </source>
</evidence>
<dbReference type="InterPro" id="IPR029063">
    <property type="entry name" value="SAM-dependent_MTases_sf"/>
</dbReference>
<evidence type="ECO:0000259" key="6">
    <source>
        <dbReference type="Pfam" id="PF08100"/>
    </source>
</evidence>
<dbReference type="InterPro" id="IPR036390">
    <property type="entry name" value="WH_DNA-bd_sf"/>
</dbReference>
<gene>
    <name evidence="7" type="ORF">Sjap_006394</name>
</gene>
<dbReference type="InterPro" id="IPR036388">
    <property type="entry name" value="WH-like_DNA-bd_sf"/>
</dbReference>
<dbReference type="GO" id="GO:0032259">
    <property type="term" value="P:methylation"/>
    <property type="evidence" value="ECO:0007669"/>
    <property type="project" value="UniProtKB-KW"/>
</dbReference>
<dbReference type="EMBL" id="JBBNAE010000002">
    <property type="protein sequence ID" value="KAK9146491.1"/>
    <property type="molecule type" value="Genomic_DNA"/>
</dbReference>
<evidence type="ECO:0000256" key="4">
    <source>
        <dbReference type="PIRSR" id="PIRSR005739-1"/>
    </source>
</evidence>
<keyword evidence="3" id="KW-0949">S-adenosyl-L-methionine</keyword>
<dbReference type="Proteomes" id="UP001417504">
    <property type="component" value="Unassembled WGS sequence"/>
</dbReference>
<evidence type="ECO:0000259" key="5">
    <source>
        <dbReference type="Pfam" id="PF00891"/>
    </source>
</evidence>
<accession>A0AAP0K5Q8</accession>
<dbReference type="Pfam" id="PF08100">
    <property type="entry name" value="Dimerisation"/>
    <property type="match status" value="1"/>
</dbReference>
<sequence>MTSSIDNNNNNDDTQEDQIFFYANHLMTSAVFPKVLQAIIELDVLEIIARAGPSAQLTPSQIVSHIPTKNPNATEMLERMLRLLASYSILKWSSVPNENGDKRRYGLGPVCKYLVRDESGASLTSLFMFGQDNILSDAWYCLKDALIEGGTPFEKKHGMTIFEYLGTNEKYIQLFTDITFSHTTILMRNILDKYKGFDDEKLKVVVDLGGGSGITIKSILARYPTIKGVNFDLPYVINHAPTIPGVANIEGDMFVSIPKGDAIFMKNVLHDWSDEQCVKILKNSYEALPDHGKVIAVETILPPNPTTDMKTRSIYELDMIMMNQAGKERTIEELEVIAKMAGFDVKPACSVLGFTVLEFYKRV</sequence>
<dbReference type="AlphaFoldDB" id="A0AAP0K5Q8"/>
<dbReference type="PROSITE" id="PS51683">
    <property type="entry name" value="SAM_OMT_II"/>
    <property type="match status" value="1"/>
</dbReference>
<dbReference type="SUPFAM" id="SSF53335">
    <property type="entry name" value="S-adenosyl-L-methionine-dependent methyltransferases"/>
    <property type="match status" value="1"/>
</dbReference>
<organism evidence="7 8">
    <name type="scientific">Stephania japonica</name>
    <dbReference type="NCBI Taxonomy" id="461633"/>
    <lineage>
        <taxon>Eukaryota</taxon>
        <taxon>Viridiplantae</taxon>
        <taxon>Streptophyta</taxon>
        <taxon>Embryophyta</taxon>
        <taxon>Tracheophyta</taxon>
        <taxon>Spermatophyta</taxon>
        <taxon>Magnoliopsida</taxon>
        <taxon>Ranunculales</taxon>
        <taxon>Menispermaceae</taxon>
        <taxon>Menispermoideae</taxon>
        <taxon>Cissampelideae</taxon>
        <taxon>Stephania</taxon>
    </lineage>
</organism>
<evidence type="ECO:0000256" key="1">
    <source>
        <dbReference type="ARBA" id="ARBA00022603"/>
    </source>
</evidence>
<dbReference type="SMR" id="A0AAP0K5Q8"/>
<evidence type="ECO:0000256" key="3">
    <source>
        <dbReference type="ARBA" id="ARBA00022691"/>
    </source>
</evidence>
<dbReference type="PANTHER" id="PTHR11746">
    <property type="entry name" value="O-METHYLTRANSFERASE"/>
    <property type="match status" value="1"/>
</dbReference>
<keyword evidence="2" id="KW-0808">Transferase</keyword>
<proteinExistence type="predicted"/>
<dbReference type="CDD" id="cd02440">
    <property type="entry name" value="AdoMet_MTases"/>
    <property type="match status" value="1"/>
</dbReference>
<dbReference type="Gene3D" id="1.10.10.10">
    <property type="entry name" value="Winged helix-like DNA-binding domain superfamily/Winged helix DNA-binding domain"/>
    <property type="match status" value="1"/>
</dbReference>
<dbReference type="GO" id="GO:0046983">
    <property type="term" value="F:protein dimerization activity"/>
    <property type="evidence" value="ECO:0007669"/>
    <property type="project" value="InterPro"/>
</dbReference>
<evidence type="ECO:0000256" key="2">
    <source>
        <dbReference type="ARBA" id="ARBA00022679"/>
    </source>
</evidence>
<comment type="caution">
    <text evidence="7">The sequence shown here is derived from an EMBL/GenBank/DDBJ whole genome shotgun (WGS) entry which is preliminary data.</text>
</comment>
<feature type="domain" description="O-methyltransferase C-terminal" evidence="5">
    <location>
        <begin position="139"/>
        <end position="343"/>
    </location>
</feature>
<keyword evidence="8" id="KW-1185">Reference proteome</keyword>
<dbReference type="InterPro" id="IPR001077">
    <property type="entry name" value="COMT_C"/>
</dbReference>
<dbReference type="SUPFAM" id="SSF46785">
    <property type="entry name" value="Winged helix' DNA-binding domain"/>
    <property type="match status" value="1"/>
</dbReference>
<dbReference type="PIRSF" id="PIRSF005739">
    <property type="entry name" value="O-mtase"/>
    <property type="match status" value="1"/>
</dbReference>
<name>A0AAP0K5Q8_9MAGN</name>
<protein>
    <submittedName>
        <fullName evidence="7">Uncharacterized protein</fullName>
    </submittedName>
</protein>
<dbReference type="InterPro" id="IPR016461">
    <property type="entry name" value="COMT-like"/>
</dbReference>
<dbReference type="InterPro" id="IPR012967">
    <property type="entry name" value="COMT_dimerisation"/>
</dbReference>
<feature type="domain" description="O-methyltransferase dimerisation" evidence="6">
    <location>
        <begin position="25"/>
        <end position="116"/>
    </location>
</feature>
<feature type="active site" description="Proton acceptor" evidence="4">
    <location>
        <position position="270"/>
    </location>
</feature>
<dbReference type="Pfam" id="PF00891">
    <property type="entry name" value="Methyltransf_2"/>
    <property type="match status" value="1"/>
</dbReference>
<keyword evidence="1" id="KW-0489">Methyltransferase</keyword>